<gene>
    <name evidence="3" type="ORF">H9R40_15845</name>
</gene>
<dbReference type="InterPro" id="IPR045584">
    <property type="entry name" value="Pilin-like"/>
</dbReference>
<dbReference type="Proteomes" id="UP000613022">
    <property type="component" value="Unassembled WGS sequence"/>
</dbReference>
<comment type="caution">
    <text evidence="3">The sequence shown here is derived from an EMBL/GenBank/DDBJ whole genome shotgun (WGS) entry which is preliminary data.</text>
</comment>
<dbReference type="GO" id="GO:0016020">
    <property type="term" value="C:membrane"/>
    <property type="evidence" value="ECO:0007669"/>
    <property type="project" value="UniProtKB-SubCell"/>
</dbReference>
<dbReference type="Pfam" id="PF07963">
    <property type="entry name" value="N_methyl"/>
    <property type="match status" value="1"/>
</dbReference>
<comment type="subcellular location">
    <subcellularLocation>
        <location evidence="1">Membrane</location>
        <topology evidence="1">Single-pass membrane protein</topology>
    </subcellularLocation>
</comment>
<evidence type="ECO:0000256" key="1">
    <source>
        <dbReference type="ARBA" id="ARBA00004167"/>
    </source>
</evidence>
<sequence>MNKHNKEGFSLLELLLVLGIVSALIISAFIIYPKVQTMYRVDKISKTILGAKSSIQELYQGKAYYDKGVSNLRNIAFAVTHHPVSS</sequence>
<keyword evidence="2" id="KW-0472">Membrane</keyword>
<name>A0AAW3XL45_9ENTR</name>
<organism evidence="3 4">
    <name type="scientific">Enterobacter kobei</name>
    <dbReference type="NCBI Taxonomy" id="208224"/>
    <lineage>
        <taxon>Bacteria</taxon>
        <taxon>Pseudomonadati</taxon>
        <taxon>Pseudomonadota</taxon>
        <taxon>Gammaproteobacteria</taxon>
        <taxon>Enterobacterales</taxon>
        <taxon>Enterobacteriaceae</taxon>
        <taxon>Enterobacter</taxon>
        <taxon>Enterobacter cloacae complex</taxon>
    </lineage>
</organism>
<dbReference type="EMBL" id="JACSEP010000049">
    <property type="protein sequence ID" value="MBC6324679.1"/>
    <property type="molecule type" value="Genomic_DNA"/>
</dbReference>
<proteinExistence type="predicted"/>
<evidence type="ECO:0000256" key="2">
    <source>
        <dbReference type="SAM" id="Phobius"/>
    </source>
</evidence>
<dbReference type="InterPro" id="IPR012902">
    <property type="entry name" value="N_methyl_site"/>
</dbReference>
<dbReference type="AlphaFoldDB" id="A0AAW3XL45"/>
<dbReference type="PROSITE" id="PS00409">
    <property type="entry name" value="PROKAR_NTER_METHYL"/>
    <property type="match status" value="1"/>
</dbReference>
<protein>
    <submittedName>
        <fullName evidence="3">Prepilin-type N-terminal cleavage/methylation domain-containing protein</fullName>
    </submittedName>
</protein>
<evidence type="ECO:0000313" key="3">
    <source>
        <dbReference type="EMBL" id="MBC6324679.1"/>
    </source>
</evidence>
<keyword evidence="2" id="KW-0812">Transmembrane</keyword>
<dbReference type="NCBIfam" id="TIGR02532">
    <property type="entry name" value="IV_pilin_GFxxxE"/>
    <property type="match status" value="1"/>
</dbReference>
<dbReference type="SUPFAM" id="SSF54523">
    <property type="entry name" value="Pili subunits"/>
    <property type="match status" value="1"/>
</dbReference>
<accession>A0AAW3XL45</accession>
<feature type="transmembrane region" description="Helical" evidence="2">
    <location>
        <begin position="12"/>
        <end position="32"/>
    </location>
</feature>
<evidence type="ECO:0000313" key="4">
    <source>
        <dbReference type="Proteomes" id="UP000613022"/>
    </source>
</evidence>
<keyword evidence="2" id="KW-1133">Transmembrane helix</keyword>
<reference evidence="3" key="1">
    <citation type="submission" date="2020-08" db="EMBL/GenBank/DDBJ databases">
        <title>Distribution of Beta-Lactamase Producing Gram-Negative Bacterial Isolates in Isabela River of Santo Domingo, Dominican Republic.</title>
        <authorList>
            <person name="Calderon V."/>
            <person name="Del Rosario C."/>
            <person name="Duarte A."/>
            <person name="Bonnelly R."/>
            <person name="Barauna R."/>
            <person name="Ramos R.T."/>
            <person name="Perdomo O.P."/>
            <person name="Rodriguez De Francisco L.E."/>
            <person name="Franco De Los Santos E.F."/>
        </authorList>
    </citation>
    <scope>NUCLEOTIDE SEQUENCE</scope>
    <source>
        <strain evidence="3">INTEC_BI4_1.1</strain>
    </source>
</reference>